<gene>
    <name evidence="2" type="ORF">ACFQ4A_16000</name>
</gene>
<reference evidence="3" key="1">
    <citation type="journal article" date="2019" name="Int. J. Syst. Evol. Microbiol.">
        <title>The Global Catalogue of Microorganisms (GCM) 10K type strain sequencing project: providing services to taxonomists for standard genome sequencing and annotation.</title>
        <authorList>
            <consortium name="The Broad Institute Genomics Platform"/>
            <consortium name="The Broad Institute Genome Sequencing Center for Infectious Disease"/>
            <person name="Wu L."/>
            <person name="Ma J."/>
        </authorList>
    </citation>
    <scope>NUCLEOTIDE SEQUENCE [LARGE SCALE GENOMIC DNA]</scope>
    <source>
        <strain evidence="3">CCUG 54822</strain>
    </source>
</reference>
<accession>A0ABW3ZZE2</accession>
<evidence type="ECO:0000256" key="1">
    <source>
        <dbReference type="SAM" id="Coils"/>
    </source>
</evidence>
<sequence>MTIMYSSGSNWRIWDLHIHTPNSIVNNYGGDNDAVWEDFITQLEQLPEDVKVVGINDYYFIDGFEKVMDYKVSKGRMPNLDMIFPVLEFRVDTFGTNNGKNFLRSNLHILFNVQMDNYKAQIEEIKEEFISRIPISKIHNTKPLSHENFSKISSDGTVKKGFDEYCPETEKVLELLNDDRWKENTFTFLGFKEWDNSDKGNQIKPYKQEMYNSVNALFTASKLEDIPKKQQTLSYFGSKSLFHSMDIHDFSYFHDYKCYTWIKADPTFEGLKQISHEPKRIKLQEKNPIQDNPKPYFSEVKIPNSEIFQDKSVGFKSSNLHLNRGLVAIIGGRGTGKSLLLDSIAKTFNKTHFNKRAANINILQDFNVIYQVEDNSKKEFTSNDTSENFLEYTHVSQSEVQSIVEDPEKLGQTIFDLLLLNSNTLTEKEESTITDINANIYSLKEWFYTKDEHSNFINSYEYNRSLKETYEKRIESITNEKNKRLIEKYVDNNNNNNKSKQLDTDAEELKSYIDNAQTHMNNKIEKLNESKFDTKLDKIDLQDQLNKLEELKKEIAKSLSNAENENKQIEQEFREKGVEGDISTLLGKVRGFQIEIDKHKEKLLLNESKQNELSDYLCRRKNFSSHLKSKLIGQKEEINKNWDDLKSNPSWTEEQKVLIEKILSGINVYGEVYFDVDKFYESIESCVNGMKFRTSRNSIETKGDKLKKFFNVKNVEDFLSLIANEELICVNLDEPYISLETFLDEYSEFLNGDGESKLINILYTSTEREKYLKVIPKVKYYGKEPEELSIGQRGTLFISLKLATDSFSNPFIFDQPEDDLDNMFIVEKLIPILNDLKEYRQIIVVTHNANIVVNADADQVVVAHNNYESLSYISGSLENTFNVLGEYSNGLKNQGIKEHVCDILEGGKEAFEQRERKYSLKSKEVISVPREEVRV</sequence>
<dbReference type="InterPro" id="IPR054787">
    <property type="entry name" value="TrlF_ATPase"/>
</dbReference>
<evidence type="ECO:0000313" key="3">
    <source>
        <dbReference type="Proteomes" id="UP001597178"/>
    </source>
</evidence>
<keyword evidence="1" id="KW-0175">Coiled coil</keyword>
<name>A0ABW3ZZE2_9BACI</name>
<organism evidence="2 3">
    <name type="scientific">Lentibacillus salinarum</name>
    <dbReference type="NCBI Taxonomy" id="446820"/>
    <lineage>
        <taxon>Bacteria</taxon>
        <taxon>Bacillati</taxon>
        <taxon>Bacillota</taxon>
        <taxon>Bacilli</taxon>
        <taxon>Bacillales</taxon>
        <taxon>Bacillaceae</taxon>
        <taxon>Lentibacillus</taxon>
    </lineage>
</organism>
<dbReference type="InterPro" id="IPR027417">
    <property type="entry name" value="P-loop_NTPase"/>
</dbReference>
<dbReference type="NCBIfam" id="NF045780">
    <property type="entry name" value="TrlF_fam_ATP"/>
    <property type="match status" value="1"/>
</dbReference>
<evidence type="ECO:0000313" key="2">
    <source>
        <dbReference type="EMBL" id="MFD1363152.1"/>
    </source>
</evidence>
<dbReference type="RefSeq" id="WP_382402390.1">
    <property type="nucleotide sequence ID" value="NZ_JBHTNH010000029.1"/>
</dbReference>
<dbReference type="Proteomes" id="UP001597178">
    <property type="component" value="Unassembled WGS sequence"/>
</dbReference>
<comment type="caution">
    <text evidence="2">The sequence shown here is derived from an EMBL/GenBank/DDBJ whole genome shotgun (WGS) entry which is preliminary data.</text>
</comment>
<keyword evidence="3" id="KW-1185">Reference proteome</keyword>
<proteinExistence type="predicted"/>
<dbReference type="Gene3D" id="3.40.50.300">
    <property type="entry name" value="P-loop containing nucleotide triphosphate hydrolases"/>
    <property type="match status" value="1"/>
</dbReference>
<feature type="coiled-coil region" evidence="1">
    <location>
        <begin position="538"/>
        <end position="579"/>
    </location>
</feature>
<dbReference type="EMBL" id="JBHTNH010000029">
    <property type="protein sequence ID" value="MFD1363152.1"/>
    <property type="molecule type" value="Genomic_DNA"/>
</dbReference>
<dbReference type="SUPFAM" id="SSF52540">
    <property type="entry name" value="P-loop containing nucleoside triphosphate hydrolases"/>
    <property type="match status" value="1"/>
</dbReference>
<protein>
    <submittedName>
        <fullName evidence="2">TrlF family AAA-like ATPase</fullName>
    </submittedName>
</protein>